<accession>A0A1F5G3J4</accession>
<dbReference type="AlphaFoldDB" id="A0A1F5G3J4"/>
<evidence type="ECO:0000256" key="1">
    <source>
        <dbReference type="ARBA" id="ARBA00004651"/>
    </source>
</evidence>
<evidence type="ECO:0000256" key="2">
    <source>
        <dbReference type="ARBA" id="ARBA00009773"/>
    </source>
</evidence>
<keyword evidence="4" id="KW-1003">Cell membrane</keyword>
<evidence type="ECO:0000256" key="6">
    <source>
        <dbReference type="ARBA" id="ARBA00022989"/>
    </source>
</evidence>
<reference evidence="9 10" key="1">
    <citation type="journal article" date="2016" name="Nat. Commun.">
        <title>Thousands of microbial genomes shed light on interconnected biogeochemical processes in an aquifer system.</title>
        <authorList>
            <person name="Anantharaman K."/>
            <person name="Brown C.T."/>
            <person name="Hug L.A."/>
            <person name="Sharon I."/>
            <person name="Castelle C.J."/>
            <person name="Probst A.J."/>
            <person name="Thomas B.C."/>
            <person name="Singh A."/>
            <person name="Wilkins M.J."/>
            <person name="Karaoz U."/>
            <person name="Brodie E.L."/>
            <person name="Williams K.H."/>
            <person name="Hubbard S.S."/>
            <person name="Banfield J.F."/>
        </authorList>
    </citation>
    <scope>NUCLEOTIDE SEQUENCE [LARGE SCALE GENOMIC DNA]</scope>
</reference>
<feature type="transmembrane region" description="Helical" evidence="8">
    <location>
        <begin position="12"/>
        <end position="30"/>
    </location>
</feature>
<dbReference type="GO" id="GO:0005886">
    <property type="term" value="C:plasma membrane"/>
    <property type="evidence" value="ECO:0007669"/>
    <property type="project" value="UniProtKB-SubCell"/>
</dbReference>
<dbReference type="GO" id="GO:0055085">
    <property type="term" value="P:transmembrane transport"/>
    <property type="evidence" value="ECO:0007669"/>
    <property type="project" value="TreeGrafter"/>
</dbReference>
<feature type="transmembrane region" description="Helical" evidence="8">
    <location>
        <begin position="307"/>
        <end position="325"/>
    </location>
</feature>
<comment type="subcellular location">
    <subcellularLocation>
        <location evidence="1">Cell membrane</location>
        <topology evidence="1">Multi-pass membrane protein</topology>
    </subcellularLocation>
</comment>
<dbReference type="InterPro" id="IPR002549">
    <property type="entry name" value="AI-2E-like"/>
</dbReference>
<comment type="caution">
    <text evidence="9">The sequence shown here is derived from an EMBL/GenBank/DDBJ whole genome shotgun (WGS) entry which is preliminary data.</text>
</comment>
<dbReference type="STRING" id="1797711.A2870_00715"/>
<keyword evidence="5 8" id="KW-0812">Transmembrane</keyword>
<protein>
    <recommendedName>
        <fullName evidence="11">AI-2E family transporter</fullName>
    </recommendedName>
</protein>
<feature type="transmembrane region" description="Helical" evidence="8">
    <location>
        <begin position="278"/>
        <end position="301"/>
    </location>
</feature>
<feature type="transmembrane region" description="Helical" evidence="8">
    <location>
        <begin position="142"/>
        <end position="162"/>
    </location>
</feature>
<keyword evidence="7 8" id="KW-0472">Membrane</keyword>
<dbReference type="PANTHER" id="PTHR21716">
    <property type="entry name" value="TRANSMEMBRANE PROTEIN"/>
    <property type="match status" value="1"/>
</dbReference>
<feature type="transmembrane region" description="Helical" evidence="8">
    <location>
        <begin position="65"/>
        <end position="86"/>
    </location>
</feature>
<sequence>MLEKSPVRVEVSYKTVVFTTAFLIGLWLIIQLKEIIIFLFLSAIVLSALLKPVEWLTAKRVPRALATLLVYIIVIGLLSATIAIIVPPLVAQTSDFISGIPRIVSTVNDFLVFNKIPTEDFARVLTQQVQSFAGNVIDISKAILSSIILLLTLLVFTFYLILEWKNIVRVISSPFSGRQEKKVVSIISKVEKGLGSWIRGQLALSVVVGVFTYIGLIILNVPYALPLALISGMFEIIPIIGPLIAAIPGVLVGLSISPVLGLATIAMYVVVQQLENHLIVPMVMSKVVGLQPPAVILALLIGAKLSGVGGAFFAIPIIVVVKILIKELLMEDQKLEDGLIEE</sequence>
<dbReference type="Pfam" id="PF01594">
    <property type="entry name" value="AI-2E_transport"/>
    <property type="match status" value="1"/>
</dbReference>
<feature type="transmembrane region" description="Helical" evidence="8">
    <location>
        <begin position="36"/>
        <end position="53"/>
    </location>
</feature>
<evidence type="ECO:0000313" key="10">
    <source>
        <dbReference type="Proteomes" id="UP000179102"/>
    </source>
</evidence>
<dbReference type="Proteomes" id="UP000179102">
    <property type="component" value="Unassembled WGS sequence"/>
</dbReference>
<feature type="transmembrane region" description="Helical" evidence="8">
    <location>
        <begin position="243"/>
        <end position="271"/>
    </location>
</feature>
<evidence type="ECO:0000256" key="4">
    <source>
        <dbReference type="ARBA" id="ARBA00022475"/>
    </source>
</evidence>
<feature type="transmembrane region" description="Helical" evidence="8">
    <location>
        <begin position="202"/>
        <end position="223"/>
    </location>
</feature>
<gene>
    <name evidence="9" type="ORF">A2870_00715</name>
</gene>
<evidence type="ECO:0000256" key="7">
    <source>
        <dbReference type="ARBA" id="ARBA00023136"/>
    </source>
</evidence>
<evidence type="ECO:0000313" key="9">
    <source>
        <dbReference type="EMBL" id="OGD86384.1"/>
    </source>
</evidence>
<evidence type="ECO:0008006" key="11">
    <source>
        <dbReference type="Google" id="ProtNLM"/>
    </source>
</evidence>
<evidence type="ECO:0000256" key="3">
    <source>
        <dbReference type="ARBA" id="ARBA00022448"/>
    </source>
</evidence>
<name>A0A1F5G3J4_9BACT</name>
<proteinExistence type="inferred from homology"/>
<comment type="similarity">
    <text evidence="2">Belongs to the autoinducer-2 exporter (AI-2E) (TC 2.A.86) family.</text>
</comment>
<evidence type="ECO:0000256" key="8">
    <source>
        <dbReference type="SAM" id="Phobius"/>
    </source>
</evidence>
<keyword evidence="3" id="KW-0813">Transport</keyword>
<organism evidence="9 10">
    <name type="scientific">Candidatus Curtissbacteria bacterium RIFCSPHIGHO2_01_FULL_41_11</name>
    <dbReference type="NCBI Taxonomy" id="1797711"/>
    <lineage>
        <taxon>Bacteria</taxon>
        <taxon>Candidatus Curtissiibacteriota</taxon>
    </lineage>
</organism>
<evidence type="ECO:0000256" key="5">
    <source>
        <dbReference type="ARBA" id="ARBA00022692"/>
    </source>
</evidence>
<dbReference type="EMBL" id="MFAZ01000043">
    <property type="protein sequence ID" value="OGD86384.1"/>
    <property type="molecule type" value="Genomic_DNA"/>
</dbReference>
<keyword evidence="6 8" id="KW-1133">Transmembrane helix</keyword>
<dbReference type="PANTHER" id="PTHR21716:SF53">
    <property type="entry name" value="PERMEASE PERM-RELATED"/>
    <property type="match status" value="1"/>
</dbReference>